<evidence type="ECO:0000313" key="10">
    <source>
        <dbReference type="EMBL" id="GLI27577.1"/>
    </source>
</evidence>
<evidence type="ECO:0000313" key="11">
    <source>
        <dbReference type="Proteomes" id="UP001144396"/>
    </source>
</evidence>
<gene>
    <name evidence="10" type="ORF">ARHIZOSPH14_18190</name>
</gene>
<evidence type="ECO:0000256" key="4">
    <source>
        <dbReference type="ARBA" id="ARBA00022692"/>
    </source>
</evidence>
<dbReference type="GO" id="GO:0055085">
    <property type="term" value="P:transmembrane transport"/>
    <property type="evidence" value="ECO:0007669"/>
    <property type="project" value="InterPro"/>
</dbReference>
<dbReference type="Proteomes" id="UP001144396">
    <property type="component" value="Unassembled WGS sequence"/>
</dbReference>
<dbReference type="AlphaFoldDB" id="A0A9W6CYJ6"/>
<dbReference type="PANTHER" id="PTHR43744">
    <property type="entry name" value="ABC TRANSPORTER PERMEASE PROTEIN MG189-RELATED-RELATED"/>
    <property type="match status" value="1"/>
</dbReference>
<keyword evidence="2 7" id="KW-0813">Transport</keyword>
<dbReference type="GO" id="GO:0005886">
    <property type="term" value="C:plasma membrane"/>
    <property type="evidence" value="ECO:0007669"/>
    <property type="project" value="UniProtKB-SubCell"/>
</dbReference>
<dbReference type="InterPro" id="IPR035906">
    <property type="entry name" value="MetI-like_sf"/>
</dbReference>
<evidence type="ECO:0000256" key="5">
    <source>
        <dbReference type="ARBA" id="ARBA00022989"/>
    </source>
</evidence>
<feature type="region of interest" description="Disordered" evidence="8">
    <location>
        <begin position="1"/>
        <end position="20"/>
    </location>
</feature>
<dbReference type="EMBL" id="BSDP01000001">
    <property type="protein sequence ID" value="GLI27577.1"/>
    <property type="molecule type" value="Genomic_DNA"/>
</dbReference>
<keyword evidence="3" id="KW-1003">Cell membrane</keyword>
<evidence type="ECO:0000256" key="7">
    <source>
        <dbReference type="RuleBase" id="RU363032"/>
    </source>
</evidence>
<dbReference type="PROSITE" id="PS50928">
    <property type="entry name" value="ABC_TM1"/>
    <property type="match status" value="1"/>
</dbReference>
<evidence type="ECO:0000256" key="8">
    <source>
        <dbReference type="SAM" id="MobiDB-lite"/>
    </source>
</evidence>
<dbReference type="Gene3D" id="1.10.3720.10">
    <property type="entry name" value="MetI-like"/>
    <property type="match status" value="1"/>
</dbReference>
<evidence type="ECO:0000256" key="3">
    <source>
        <dbReference type="ARBA" id="ARBA00022475"/>
    </source>
</evidence>
<comment type="similarity">
    <text evidence="7">Belongs to the binding-protein-dependent transport system permease family.</text>
</comment>
<dbReference type="PANTHER" id="PTHR43744:SF12">
    <property type="entry name" value="ABC TRANSPORTER PERMEASE PROTEIN MG189-RELATED"/>
    <property type="match status" value="1"/>
</dbReference>
<feature type="domain" description="ABC transmembrane type-1" evidence="9">
    <location>
        <begin position="96"/>
        <end position="285"/>
    </location>
</feature>
<evidence type="ECO:0000256" key="2">
    <source>
        <dbReference type="ARBA" id="ARBA00022448"/>
    </source>
</evidence>
<dbReference type="CDD" id="cd06261">
    <property type="entry name" value="TM_PBP2"/>
    <property type="match status" value="1"/>
</dbReference>
<feature type="transmembrane region" description="Helical" evidence="7">
    <location>
        <begin position="133"/>
        <end position="152"/>
    </location>
</feature>
<name>A0A9W6CYJ6_9MICO</name>
<feature type="transmembrane region" description="Helical" evidence="7">
    <location>
        <begin position="206"/>
        <end position="228"/>
    </location>
</feature>
<comment type="caution">
    <text evidence="10">The sequence shown here is derived from an EMBL/GenBank/DDBJ whole genome shotgun (WGS) entry which is preliminary data.</text>
</comment>
<feature type="transmembrane region" description="Helical" evidence="7">
    <location>
        <begin position="31"/>
        <end position="55"/>
    </location>
</feature>
<dbReference type="SUPFAM" id="SSF161098">
    <property type="entry name" value="MetI-like"/>
    <property type="match status" value="1"/>
</dbReference>
<protein>
    <submittedName>
        <fullName evidence="10">Sugar ABC transporter permease</fullName>
    </submittedName>
</protein>
<feature type="transmembrane region" description="Helical" evidence="7">
    <location>
        <begin position="266"/>
        <end position="285"/>
    </location>
</feature>
<evidence type="ECO:0000256" key="6">
    <source>
        <dbReference type="ARBA" id="ARBA00023136"/>
    </source>
</evidence>
<keyword evidence="11" id="KW-1185">Reference proteome</keyword>
<dbReference type="Pfam" id="PF00528">
    <property type="entry name" value="BPD_transp_1"/>
    <property type="match status" value="1"/>
</dbReference>
<proteinExistence type="inferred from homology"/>
<comment type="subcellular location">
    <subcellularLocation>
        <location evidence="1 7">Cell membrane</location>
        <topology evidence="1 7">Multi-pass membrane protein</topology>
    </subcellularLocation>
</comment>
<keyword evidence="5 7" id="KW-1133">Transmembrane helix</keyword>
<organism evidence="10 11">
    <name type="scientific">Agromyces rhizosphaerae</name>
    <dbReference type="NCBI Taxonomy" id="88374"/>
    <lineage>
        <taxon>Bacteria</taxon>
        <taxon>Bacillati</taxon>
        <taxon>Actinomycetota</taxon>
        <taxon>Actinomycetes</taxon>
        <taxon>Micrococcales</taxon>
        <taxon>Microbacteriaceae</taxon>
        <taxon>Agromyces</taxon>
    </lineage>
</organism>
<feature type="transmembrane region" description="Helical" evidence="7">
    <location>
        <begin position="164"/>
        <end position="185"/>
    </location>
</feature>
<keyword evidence="6 7" id="KW-0472">Membrane</keyword>
<evidence type="ECO:0000259" key="9">
    <source>
        <dbReference type="PROSITE" id="PS50928"/>
    </source>
</evidence>
<dbReference type="InterPro" id="IPR000515">
    <property type="entry name" value="MetI-like"/>
</dbReference>
<reference evidence="10" key="1">
    <citation type="submission" date="2022-12" db="EMBL/GenBank/DDBJ databases">
        <title>Reference genome sequencing for broad-spectrum identification of bacterial and archaeal isolates by mass spectrometry.</title>
        <authorList>
            <person name="Sekiguchi Y."/>
            <person name="Tourlousse D.M."/>
        </authorList>
    </citation>
    <scope>NUCLEOTIDE SEQUENCE</scope>
    <source>
        <strain evidence="10">14</strain>
    </source>
</reference>
<accession>A0A9W6CYJ6</accession>
<feature type="transmembrane region" description="Helical" evidence="7">
    <location>
        <begin position="100"/>
        <end position="121"/>
    </location>
</feature>
<dbReference type="RefSeq" id="WP_281884227.1">
    <property type="nucleotide sequence ID" value="NZ_BSDP01000001.1"/>
</dbReference>
<sequence>MAETTLTAPAPAPEPAPARGLRRRSAAARAALARSVLLHVVIVIGALAMFFPFYWTIVTSLTPGTGLSSTPSLVPSDPGFDAYRQLFADLPFARIVGNSLLLATITTLAQLVTSATAAYAFSRLPFRGRTVVFGIYLATMMIPLQVLVVPLFAELRAWGLVDTYLGALLPTLAAAFGVFLLRQAMNQVPFELDEAAAIDGAGHFRIFWTVVLPNIRPALATLAVFAFMGSWNNFLWPLVVLRSPELQTLPVALAGLQGQYTTQWDVVMAGSVVSILPMLAIYLFAQKYVIQGVANTGLK</sequence>
<evidence type="ECO:0000256" key="1">
    <source>
        <dbReference type="ARBA" id="ARBA00004651"/>
    </source>
</evidence>
<keyword evidence="4 7" id="KW-0812">Transmembrane</keyword>